<reference evidence="3" key="1">
    <citation type="submission" date="2020-07" db="EMBL/GenBank/DDBJ databases">
        <title>The High-quality genome of the commercially important snow crab, Chionoecetes opilio.</title>
        <authorList>
            <person name="Jeong J.-H."/>
            <person name="Ryu S."/>
        </authorList>
    </citation>
    <scope>NUCLEOTIDE SEQUENCE</scope>
    <source>
        <strain evidence="3">MADBK_172401_WGS</strain>
        <tissue evidence="3">Digestive gland</tissue>
    </source>
</reference>
<evidence type="ECO:0000313" key="4">
    <source>
        <dbReference type="Proteomes" id="UP000770661"/>
    </source>
</evidence>
<evidence type="ECO:0000259" key="2">
    <source>
        <dbReference type="Pfam" id="PF23362"/>
    </source>
</evidence>
<dbReference type="EMBL" id="JACEEZ010016234">
    <property type="protein sequence ID" value="KAG0718319.1"/>
    <property type="molecule type" value="Genomic_DNA"/>
</dbReference>
<evidence type="ECO:0000313" key="3">
    <source>
        <dbReference type="EMBL" id="KAG0718319.1"/>
    </source>
</evidence>
<sequence length="321" mass="36415">MSFAKVDLYFALACRMDSGFSTSSCGSWPKLLAVAATIRRAWRLLTPVLSRAPTRSGDRTDFVPRVLNRFGGEATPALEEEVDVLAALAGLDDSDDDDSSSPSLLLLASVTATTQEMEEPVFLSSSSALFKQSPKWVVYQDIYQTHKMFMRNVTAIQDEWLAVFAPSLCTFSPPLETPEPRYDSDRDAILCHCTATYGPAAWEISQVEVEFPMGREIYRWVAYYFLLGHLCPRLAPFVQHLNEPRTLVSPVALRFRKERERLLQALMSRGATTLAKLKEIWAAEPKYLLAEYTQWLQNKEFKSEIARLWPPLETTAESEWR</sequence>
<keyword evidence="3" id="KW-0378">Hydrolase</keyword>
<name>A0A8J4Y687_CHIOP</name>
<proteinExistence type="predicted"/>
<dbReference type="AlphaFoldDB" id="A0A8J4Y687"/>
<feature type="domain" description="DEAD-box helicase OB fold" evidence="1">
    <location>
        <begin position="115"/>
        <end position="167"/>
    </location>
</feature>
<evidence type="ECO:0000259" key="1">
    <source>
        <dbReference type="Pfam" id="PF07717"/>
    </source>
</evidence>
<protein>
    <submittedName>
        <fullName evidence="3">Putative ATP-dependent RNA helicase DHX37</fullName>
    </submittedName>
</protein>
<keyword evidence="3" id="KW-0347">Helicase</keyword>
<dbReference type="GO" id="GO:0004386">
    <property type="term" value="F:helicase activity"/>
    <property type="evidence" value="ECO:0007669"/>
    <property type="project" value="UniProtKB-KW"/>
</dbReference>
<accession>A0A8J4Y687</accession>
<comment type="caution">
    <text evidence="3">The sequence shown here is derived from an EMBL/GenBank/DDBJ whole genome shotgun (WGS) entry which is preliminary data.</text>
</comment>
<dbReference type="Pfam" id="PF23362">
    <property type="entry name" value="DHX37_C"/>
    <property type="match status" value="1"/>
</dbReference>
<keyword evidence="3" id="KW-0547">Nucleotide-binding</keyword>
<feature type="domain" description="ATP-dependent RNA helicase DHX37-like C-terminal" evidence="2">
    <location>
        <begin position="238"/>
        <end position="312"/>
    </location>
</feature>
<dbReference type="InterPro" id="IPR011709">
    <property type="entry name" value="DEAD-box_helicase_OB_fold"/>
</dbReference>
<keyword evidence="3" id="KW-0067">ATP-binding</keyword>
<gene>
    <name evidence="3" type="primary">DHX37</name>
    <name evidence="3" type="ORF">GWK47_052622</name>
</gene>
<dbReference type="Proteomes" id="UP000770661">
    <property type="component" value="Unassembled WGS sequence"/>
</dbReference>
<organism evidence="3 4">
    <name type="scientific">Chionoecetes opilio</name>
    <name type="common">Atlantic snow crab</name>
    <name type="synonym">Cancer opilio</name>
    <dbReference type="NCBI Taxonomy" id="41210"/>
    <lineage>
        <taxon>Eukaryota</taxon>
        <taxon>Metazoa</taxon>
        <taxon>Ecdysozoa</taxon>
        <taxon>Arthropoda</taxon>
        <taxon>Crustacea</taxon>
        <taxon>Multicrustacea</taxon>
        <taxon>Malacostraca</taxon>
        <taxon>Eumalacostraca</taxon>
        <taxon>Eucarida</taxon>
        <taxon>Decapoda</taxon>
        <taxon>Pleocyemata</taxon>
        <taxon>Brachyura</taxon>
        <taxon>Eubrachyura</taxon>
        <taxon>Majoidea</taxon>
        <taxon>Majidae</taxon>
        <taxon>Chionoecetes</taxon>
    </lineage>
</organism>
<keyword evidence="4" id="KW-1185">Reference proteome</keyword>
<dbReference type="InterPro" id="IPR056371">
    <property type="entry name" value="DHX37-like_C"/>
</dbReference>
<dbReference type="OrthoDB" id="10025033at2759"/>
<dbReference type="Pfam" id="PF07717">
    <property type="entry name" value="OB_NTP_bind"/>
    <property type="match status" value="1"/>
</dbReference>